<evidence type="ECO:0000313" key="1">
    <source>
        <dbReference type="EMBL" id="SRX78829.1"/>
    </source>
</evidence>
<dbReference type="Gene3D" id="2.30.110.10">
    <property type="entry name" value="Electron Transport, Fmn-binding Protein, Chain A"/>
    <property type="match status" value="1"/>
</dbReference>
<dbReference type="InterPro" id="IPR024747">
    <property type="entry name" value="Pyridox_Oxase-rel"/>
</dbReference>
<dbReference type="AlphaFoldDB" id="A0A375YCM4"/>
<sequence>MDVKTSTDAPVTVLSDSESWDLLGSVSLGRLVTTVNGWTEIFPVNFVVQKNTVLFRTAEGTKLLTTALNEYVVFEADDHNLAEGWSVVVRGKARLLATSTEIAEARRASLYPWIATQKERFVRITPQTVTGRRFVFGPEPDATGLSS</sequence>
<name>A0A375YCM4_MYCPF</name>
<keyword evidence="2" id="KW-1185">Reference proteome</keyword>
<dbReference type="Pfam" id="PF12900">
    <property type="entry name" value="Pyridox_ox_2"/>
    <property type="match status" value="1"/>
</dbReference>
<protein>
    <submittedName>
        <fullName evidence="1">Pyridoxamine 5'-phosphate oxidase-related FMN-binding protein [Gordonia sp. KTR9]</fullName>
    </submittedName>
</protein>
<dbReference type="Proteomes" id="UP000252008">
    <property type="component" value="Unassembled WGS sequence"/>
</dbReference>
<dbReference type="EMBL" id="UEGS01000001">
    <property type="protein sequence ID" value="SRX78829.1"/>
    <property type="molecule type" value="Genomic_DNA"/>
</dbReference>
<reference evidence="1 2" key="1">
    <citation type="submission" date="2018-05" db="EMBL/GenBank/DDBJ databases">
        <authorList>
            <consortium name="IHU Genomes"/>
        </authorList>
    </citation>
    <scope>NUCLEOTIDE SEQUENCE [LARGE SCALE GENOMIC DNA]</scope>
    <source>
        <strain evidence="1 2">P7335</strain>
    </source>
</reference>
<accession>A0A375YCM4</accession>
<dbReference type="SUPFAM" id="SSF50475">
    <property type="entry name" value="FMN-binding split barrel"/>
    <property type="match status" value="1"/>
</dbReference>
<dbReference type="RefSeq" id="WP_083142819.1">
    <property type="nucleotide sequence ID" value="NZ_MVID01000005.1"/>
</dbReference>
<evidence type="ECO:0000313" key="2">
    <source>
        <dbReference type="Proteomes" id="UP000252008"/>
    </source>
</evidence>
<dbReference type="STRING" id="39692.BST38_08355"/>
<proteinExistence type="predicted"/>
<organism evidence="1 2">
    <name type="scientific">Mycolicibacterium parafortuitum</name>
    <name type="common">Mycobacterium parafortuitum</name>
    <dbReference type="NCBI Taxonomy" id="39692"/>
    <lineage>
        <taxon>Bacteria</taxon>
        <taxon>Bacillati</taxon>
        <taxon>Actinomycetota</taxon>
        <taxon>Actinomycetes</taxon>
        <taxon>Mycobacteriales</taxon>
        <taxon>Mycobacteriaceae</taxon>
        <taxon>Mycolicibacterium</taxon>
    </lineage>
</organism>
<dbReference type="InterPro" id="IPR012349">
    <property type="entry name" value="Split_barrel_FMN-bd"/>
</dbReference>
<gene>
    <name evidence="1" type="ORF">MPP7335_00562</name>
</gene>